<organism evidence="1 2">
    <name type="scientific">Pleurodeles waltl</name>
    <name type="common">Iberian ribbed newt</name>
    <dbReference type="NCBI Taxonomy" id="8319"/>
    <lineage>
        <taxon>Eukaryota</taxon>
        <taxon>Metazoa</taxon>
        <taxon>Chordata</taxon>
        <taxon>Craniata</taxon>
        <taxon>Vertebrata</taxon>
        <taxon>Euteleostomi</taxon>
        <taxon>Amphibia</taxon>
        <taxon>Batrachia</taxon>
        <taxon>Caudata</taxon>
        <taxon>Salamandroidea</taxon>
        <taxon>Salamandridae</taxon>
        <taxon>Pleurodelinae</taxon>
        <taxon>Pleurodeles</taxon>
    </lineage>
</organism>
<protein>
    <submittedName>
        <fullName evidence="1">Uncharacterized protein</fullName>
    </submittedName>
</protein>
<comment type="caution">
    <text evidence="1">The sequence shown here is derived from an EMBL/GenBank/DDBJ whole genome shotgun (WGS) entry which is preliminary data.</text>
</comment>
<reference evidence="1" key="1">
    <citation type="journal article" date="2022" name="bioRxiv">
        <title>Sequencing and chromosome-scale assembly of the giantPleurodeles waltlgenome.</title>
        <authorList>
            <person name="Brown T."/>
            <person name="Elewa A."/>
            <person name="Iarovenko S."/>
            <person name="Subramanian E."/>
            <person name="Araus A.J."/>
            <person name="Petzold A."/>
            <person name="Susuki M."/>
            <person name="Suzuki K.-i.T."/>
            <person name="Hayashi T."/>
            <person name="Toyoda A."/>
            <person name="Oliveira C."/>
            <person name="Osipova E."/>
            <person name="Leigh N.D."/>
            <person name="Simon A."/>
            <person name="Yun M.H."/>
        </authorList>
    </citation>
    <scope>NUCLEOTIDE SEQUENCE</scope>
    <source>
        <strain evidence="1">20211129_DDA</strain>
        <tissue evidence="1">Liver</tissue>
    </source>
</reference>
<evidence type="ECO:0000313" key="1">
    <source>
        <dbReference type="EMBL" id="KAJ1157371.1"/>
    </source>
</evidence>
<name>A0AAV7RX34_PLEWA</name>
<sequence>MRAKRHVGRIRNGRFGLSVKPESRKAAWRRAAADARFEQLCLSDARWFWSALTEREEKGAIRTRDG</sequence>
<dbReference type="AlphaFoldDB" id="A0AAV7RX34"/>
<gene>
    <name evidence="1" type="ORF">NDU88_010084</name>
</gene>
<proteinExistence type="predicted"/>
<evidence type="ECO:0000313" key="2">
    <source>
        <dbReference type="Proteomes" id="UP001066276"/>
    </source>
</evidence>
<dbReference type="Proteomes" id="UP001066276">
    <property type="component" value="Chromosome 5"/>
</dbReference>
<keyword evidence="2" id="KW-1185">Reference proteome</keyword>
<dbReference type="EMBL" id="JANPWB010000009">
    <property type="protein sequence ID" value="KAJ1157371.1"/>
    <property type="molecule type" value="Genomic_DNA"/>
</dbReference>
<accession>A0AAV7RX34</accession>